<accession>A0ABT5Y143</accession>
<sequence>MKRSILMVFPCLVLVSCWGRPTTNANDFDSEATEYSHRTLDDHFEGDTLDGRDYHFSSKDTPSSATKVHELRDARTGLTVNSTEYPANWKVISKPSYTIDQKLPTFLIQITGPNGLKSFNTPIRYHVYYQDSQMAQMMRNTPYGQLIRPLVDPEQIFNEEVKTRMVNSGFNFLGERKRPDLTRYLRNKLSSKSQMDTSLSMYDTEWENSSGQKAMASVSLISMQQPTISGSMMVWFYSVDYTFVDGKAYESTLEHMKEAIFSYKENPQWERYVAQLGQQRAEENQRRAQMAAAQHQNRMQARWAAFNAHQEKMKGIWAAQDANHASFMNRNFGAGSGNGQRQFINMINEEETVHNPLTGNNYQVDAGSTEYWMDSDGNYIRNDDLFYTPKGDINLNNREWVKVEGAY</sequence>
<feature type="signal peptide" evidence="1">
    <location>
        <begin position="1"/>
        <end position="25"/>
    </location>
</feature>
<evidence type="ECO:0000313" key="2">
    <source>
        <dbReference type="EMBL" id="MDF0717161.1"/>
    </source>
</evidence>
<organism evidence="2 3">
    <name type="scientific">Flagellimonas yonaguniensis</name>
    <dbReference type="NCBI Taxonomy" id="3031325"/>
    <lineage>
        <taxon>Bacteria</taxon>
        <taxon>Pseudomonadati</taxon>
        <taxon>Bacteroidota</taxon>
        <taxon>Flavobacteriia</taxon>
        <taxon>Flavobacteriales</taxon>
        <taxon>Flavobacteriaceae</taxon>
        <taxon>Flagellimonas</taxon>
    </lineage>
</organism>
<keyword evidence="1" id="KW-0732">Signal</keyword>
<evidence type="ECO:0000313" key="3">
    <source>
        <dbReference type="Proteomes" id="UP001221366"/>
    </source>
</evidence>
<proteinExistence type="predicted"/>
<feature type="chain" id="PRO_5046626490" description="Lipoprotein" evidence="1">
    <location>
        <begin position="26"/>
        <end position="407"/>
    </location>
</feature>
<keyword evidence="3" id="KW-1185">Reference proteome</keyword>
<evidence type="ECO:0000256" key="1">
    <source>
        <dbReference type="SAM" id="SignalP"/>
    </source>
</evidence>
<dbReference type="RefSeq" id="WP_275616316.1">
    <property type="nucleotide sequence ID" value="NZ_JARFVB010000008.1"/>
</dbReference>
<reference evidence="2 3" key="1">
    <citation type="submission" date="2023-03" db="EMBL/GenBank/DDBJ databases">
        <title>Muricauda XX sp. nov. and Muricauda XXX sp. nov., two novel species isolated from Okinawa Trough.</title>
        <authorList>
            <person name="Cao W."/>
            <person name="Deng X."/>
        </authorList>
    </citation>
    <scope>NUCLEOTIDE SEQUENCE [LARGE SCALE GENOMIC DNA]</scope>
    <source>
        <strain evidence="2 3">334s03</strain>
    </source>
</reference>
<gene>
    <name evidence="2" type="ORF">PY092_13440</name>
</gene>
<dbReference type="EMBL" id="JARFVB010000008">
    <property type="protein sequence ID" value="MDF0717161.1"/>
    <property type="molecule type" value="Genomic_DNA"/>
</dbReference>
<dbReference type="Proteomes" id="UP001221366">
    <property type="component" value="Unassembled WGS sequence"/>
</dbReference>
<dbReference type="PROSITE" id="PS51257">
    <property type="entry name" value="PROKAR_LIPOPROTEIN"/>
    <property type="match status" value="1"/>
</dbReference>
<evidence type="ECO:0008006" key="4">
    <source>
        <dbReference type="Google" id="ProtNLM"/>
    </source>
</evidence>
<comment type="caution">
    <text evidence="2">The sequence shown here is derived from an EMBL/GenBank/DDBJ whole genome shotgun (WGS) entry which is preliminary data.</text>
</comment>
<name>A0ABT5Y143_9FLAO</name>
<protein>
    <recommendedName>
        <fullName evidence="4">Lipoprotein</fullName>
    </recommendedName>
</protein>